<comment type="caution">
    <text evidence="2">The sequence shown here is derived from an EMBL/GenBank/DDBJ whole genome shotgun (WGS) entry which is preliminary data.</text>
</comment>
<reference evidence="2" key="2">
    <citation type="journal article" date="2023" name="IMA Fungus">
        <title>Comparative genomic study of the Penicillium genus elucidates a diverse pangenome and 15 lateral gene transfer events.</title>
        <authorList>
            <person name="Petersen C."/>
            <person name="Sorensen T."/>
            <person name="Nielsen M.R."/>
            <person name="Sondergaard T.E."/>
            <person name="Sorensen J.L."/>
            <person name="Fitzpatrick D.A."/>
            <person name="Frisvad J.C."/>
            <person name="Nielsen K.L."/>
        </authorList>
    </citation>
    <scope>NUCLEOTIDE SEQUENCE</scope>
    <source>
        <strain evidence="2">IBT 30069</strain>
    </source>
</reference>
<feature type="domain" description="2EXR" evidence="1">
    <location>
        <begin position="2"/>
        <end position="94"/>
    </location>
</feature>
<organism evidence="2 3">
    <name type="scientific">Penicillium angulare</name>
    <dbReference type="NCBI Taxonomy" id="116970"/>
    <lineage>
        <taxon>Eukaryota</taxon>
        <taxon>Fungi</taxon>
        <taxon>Dikarya</taxon>
        <taxon>Ascomycota</taxon>
        <taxon>Pezizomycotina</taxon>
        <taxon>Eurotiomycetes</taxon>
        <taxon>Eurotiomycetidae</taxon>
        <taxon>Eurotiales</taxon>
        <taxon>Aspergillaceae</taxon>
        <taxon>Penicillium</taxon>
    </lineage>
</organism>
<dbReference type="Proteomes" id="UP001149165">
    <property type="component" value="Unassembled WGS sequence"/>
</dbReference>
<gene>
    <name evidence="2" type="ORF">N7456_001018</name>
</gene>
<evidence type="ECO:0000313" key="3">
    <source>
        <dbReference type="Proteomes" id="UP001149165"/>
    </source>
</evidence>
<dbReference type="AlphaFoldDB" id="A0A9W9GDJ6"/>
<evidence type="ECO:0000259" key="1">
    <source>
        <dbReference type="Pfam" id="PF20150"/>
    </source>
</evidence>
<dbReference type="Pfam" id="PF20150">
    <property type="entry name" value="2EXR"/>
    <property type="match status" value="1"/>
</dbReference>
<dbReference type="InterPro" id="IPR045518">
    <property type="entry name" value="2EXR"/>
</dbReference>
<dbReference type="EMBL" id="JAPQKH010000001">
    <property type="protein sequence ID" value="KAJ5116670.1"/>
    <property type="molecule type" value="Genomic_DNA"/>
</dbReference>
<keyword evidence="3" id="KW-1185">Reference proteome</keyword>
<proteinExistence type="predicted"/>
<evidence type="ECO:0000313" key="2">
    <source>
        <dbReference type="EMBL" id="KAJ5116670.1"/>
    </source>
</evidence>
<sequence>MFSNFQRLPAELRLQIWREAMPRSIGNPLYFYKEGCWESRRLTEGDNGYDHINEDNNLEMQFYHDRLEPLNVKVPLYFASHDSRELALEWIAGEGLETRIGDENQPTSFTRQFDPHSSIFYVPQPKWYQFNTEPFNRLFAEDLRHKNVSCSAPLFTRLALPCEVLLEDLDALPELFHFYYAFDEIFILLGAQSDGTWHALKDINPQEVWELETVGLKWPILHWDPDSGSFHWGRSEGNISEYPLFDKLQEVSSKLSEELLRSRQQRFEIIPAVVVRK</sequence>
<dbReference type="OrthoDB" id="3546385at2759"/>
<protein>
    <recommendedName>
        <fullName evidence="1">2EXR domain-containing protein</fullName>
    </recommendedName>
</protein>
<accession>A0A9W9GDJ6</accession>
<reference evidence="2" key="1">
    <citation type="submission" date="2022-11" db="EMBL/GenBank/DDBJ databases">
        <authorList>
            <person name="Petersen C."/>
        </authorList>
    </citation>
    <scope>NUCLEOTIDE SEQUENCE</scope>
    <source>
        <strain evidence="2">IBT 30069</strain>
    </source>
</reference>
<name>A0A9W9GDJ6_9EURO</name>